<feature type="coiled-coil region" evidence="15">
    <location>
        <begin position="146"/>
        <end position="173"/>
    </location>
</feature>
<feature type="coiled-coil region" evidence="15">
    <location>
        <begin position="83"/>
        <end position="117"/>
    </location>
</feature>
<dbReference type="InterPro" id="IPR036872">
    <property type="entry name" value="CH_dom_sf"/>
</dbReference>
<evidence type="ECO:0000256" key="3">
    <source>
        <dbReference type="ARBA" id="ARBA00009452"/>
    </source>
</evidence>
<reference evidence="18" key="3">
    <citation type="submission" date="2025-09" db="UniProtKB">
        <authorList>
            <consortium name="Ensembl"/>
        </authorList>
    </citation>
    <scope>IDENTIFICATION</scope>
</reference>
<evidence type="ECO:0000256" key="12">
    <source>
        <dbReference type="ARBA" id="ARBA00025131"/>
    </source>
</evidence>
<evidence type="ECO:0000256" key="11">
    <source>
        <dbReference type="ARBA" id="ARBA00023306"/>
    </source>
</evidence>
<evidence type="ECO:0000256" key="7">
    <source>
        <dbReference type="ARBA" id="ARBA00022868"/>
    </source>
</evidence>
<dbReference type="InterPro" id="IPR001715">
    <property type="entry name" value="CH_dom"/>
</dbReference>
<dbReference type="STRING" id="7918.ENSLOCP00000004220"/>
<dbReference type="EMBL" id="AHAT01005692">
    <property type="status" value="NOT_ANNOTATED_CDS"/>
    <property type="molecule type" value="Genomic_DNA"/>
</dbReference>
<evidence type="ECO:0000259" key="17">
    <source>
        <dbReference type="PROSITE" id="PS50021"/>
    </source>
</evidence>
<reference evidence="19" key="1">
    <citation type="submission" date="2011-12" db="EMBL/GenBank/DDBJ databases">
        <title>The Draft Genome of Lepisosteus oculatus.</title>
        <authorList>
            <consortium name="The Broad Institute Genome Assembly &amp; Analysis Group"/>
            <consortium name="Computational R&amp;D Group"/>
            <consortium name="and Sequencing Platform"/>
            <person name="Di Palma F."/>
            <person name="Alfoldi J."/>
            <person name="Johnson J."/>
            <person name="Berlin A."/>
            <person name="Gnerre S."/>
            <person name="Jaffe D."/>
            <person name="MacCallum I."/>
            <person name="Young S."/>
            <person name="Walker B.J."/>
            <person name="Lander E.S."/>
            <person name="Lindblad-Toh K."/>
        </authorList>
    </citation>
    <scope>NUCLEOTIDE SEQUENCE [LARGE SCALE GENOMIC DNA]</scope>
</reference>
<evidence type="ECO:0000256" key="14">
    <source>
        <dbReference type="ARBA" id="ARBA00080480"/>
    </source>
</evidence>
<comment type="similarity">
    <text evidence="3">Belongs to the cytospin-A family.</text>
</comment>
<dbReference type="Bgee" id="ENSLOCG00000003564">
    <property type="expression patterns" value="Expressed in brain and 13 other cell types or tissues"/>
</dbReference>
<keyword evidence="11" id="KW-0131">Cell cycle</keyword>
<dbReference type="SUPFAM" id="SSF90257">
    <property type="entry name" value="Myosin rod fragments"/>
    <property type="match status" value="1"/>
</dbReference>
<feature type="compositionally biased region" description="Low complexity" evidence="16">
    <location>
        <begin position="182"/>
        <end position="200"/>
    </location>
</feature>
<evidence type="ECO:0000256" key="9">
    <source>
        <dbReference type="ARBA" id="ARBA00023054"/>
    </source>
</evidence>
<dbReference type="PANTHER" id="PTHR23167:SF3">
    <property type="entry name" value="CYTOSPIN-B"/>
    <property type="match status" value="1"/>
</dbReference>
<evidence type="ECO:0000256" key="5">
    <source>
        <dbReference type="ARBA" id="ARBA00015657"/>
    </source>
</evidence>
<dbReference type="EMBL" id="AHAT01005691">
    <property type="status" value="NOT_ANNOTATED_CDS"/>
    <property type="molecule type" value="Genomic_DNA"/>
</dbReference>
<dbReference type="GO" id="GO:0031941">
    <property type="term" value="C:filamentous actin"/>
    <property type="evidence" value="ECO:0000318"/>
    <property type="project" value="GO_Central"/>
</dbReference>
<name>W5M762_LEPOC</name>
<dbReference type="InParanoid" id="W5M762"/>
<keyword evidence="19" id="KW-1185">Reference proteome</keyword>
<dbReference type="GO" id="GO:0005819">
    <property type="term" value="C:spindle"/>
    <property type="evidence" value="ECO:0007669"/>
    <property type="project" value="UniProtKB-SubCell"/>
</dbReference>
<evidence type="ECO:0000256" key="8">
    <source>
        <dbReference type="ARBA" id="ARBA00022949"/>
    </source>
</evidence>
<dbReference type="SMART" id="SM00033">
    <property type="entry name" value="CH"/>
    <property type="match status" value="1"/>
</dbReference>
<evidence type="ECO:0000256" key="2">
    <source>
        <dbReference type="ARBA" id="ARBA00004610"/>
    </source>
</evidence>
<feature type="region of interest" description="Disordered" evidence="16">
    <location>
        <begin position="182"/>
        <end position="272"/>
    </location>
</feature>
<evidence type="ECO:0000313" key="18">
    <source>
        <dbReference type="Ensembl" id="ENSLOCP00000004220.1"/>
    </source>
</evidence>
<feature type="domain" description="Calponin-homology (CH)" evidence="17">
    <location>
        <begin position="877"/>
        <end position="993"/>
    </location>
</feature>
<dbReference type="GO" id="GO:0005921">
    <property type="term" value="C:gap junction"/>
    <property type="evidence" value="ECO:0007669"/>
    <property type="project" value="UniProtKB-SubCell"/>
</dbReference>
<dbReference type="GO" id="GO:0005815">
    <property type="term" value="C:microtubule organizing center"/>
    <property type="evidence" value="ECO:0000318"/>
    <property type="project" value="GO_Central"/>
</dbReference>
<dbReference type="FunFam" id="1.10.418.10:FF:000020">
    <property type="entry name" value="Cytospin-A isoform 1"/>
    <property type="match status" value="1"/>
</dbReference>
<dbReference type="EMBL" id="AHAT01005689">
    <property type="status" value="NOT_ANNOTATED_CDS"/>
    <property type="molecule type" value="Genomic_DNA"/>
</dbReference>
<feature type="coiled-coil region" evidence="15">
    <location>
        <begin position="276"/>
        <end position="435"/>
    </location>
</feature>
<evidence type="ECO:0000256" key="6">
    <source>
        <dbReference type="ARBA" id="ARBA00022618"/>
    </source>
</evidence>
<dbReference type="HOGENOM" id="CLU_009328_2_0_1"/>
<feature type="compositionally biased region" description="Basic and acidic residues" evidence="16">
    <location>
        <begin position="34"/>
        <end position="44"/>
    </location>
</feature>
<reference evidence="18" key="2">
    <citation type="submission" date="2025-08" db="UniProtKB">
        <authorList>
            <consortium name="Ensembl"/>
        </authorList>
    </citation>
    <scope>IDENTIFICATION</scope>
</reference>
<evidence type="ECO:0000256" key="15">
    <source>
        <dbReference type="SAM" id="Coils"/>
    </source>
</evidence>
<dbReference type="Proteomes" id="UP000018468">
    <property type="component" value="Linkage group LG22"/>
</dbReference>
<evidence type="ECO:0000256" key="13">
    <source>
        <dbReference type="ARBA" id="ARBA00033100"/>
    </source>
</evidence>
<keyword evidence="6" id="KW-0132">Cell division</keyword>
<accession>W5M762</accession>
<dbReference type="GeneTree" id="ENSGT00940000153592"/>
<feature type="compositionally biased region" description="Low complexity" evidence="16">
    <location>
        <begin position="254"/>
        <end position="269"/>
    </location>
</feature>
<feature type="region of interest" description="Disordered" evidence="16">
    <location>
        <begin position="1"/>
        <end position="79"/>
    </location>
</feature>
<sequence length="994" mass="111272">MGNQAGRVEELEQGVPSAKKSGIPAPREIPTTISRDRLSLRDQLRTASTKKVVPSASTSSLSALAKHSRPPVKAKSDGETNDKAILECQVKELLAEAKAKEFEISKLRTELKRCRDRGMLDVVTPEGTDLDLESLVAQPAEIQSLVKTMREKNRTFQRELAALREENQTLKEKCFIMEHSSLSSSNNSNASPPTSLASPAKNPVNGIVLDTSRTPINGSTLKNSSSSSSDITKGSPSPDSSEFEKIPSRSDSIGNSTGKSKGSTGPNSPQARDLSVECLTEQIQKMEESHHSTAEELQATLQELADQHQVVQELTAENERLAEEKGLLQTSLQQQRERVENLVQKNESLLARLQEQSKSEESEARAARISELEQRYAELVESSRFEREKLVDIQQQLTSSLRSLEKEHQEAQGLIRTLKEEKDLLQNRIEKEQEVGSKITRTLEECNSSMEALKVENGRLKVQMDIERQKVAELKAMQSASDNTELQHLLKAAHSEKERLELSCTELKQELLKANSEIDRVKGMLSKAEAECQRLQELCASQEKEVSSSAQRLEERAAEKDTQIKDLKETIFELEDQVEQHRAVKLHNNQTILDLENQVKKLEEQKSDLEKQIKALNKQMKDDAEEWRRFQADLQTAVVVANDIKVEAQQELRGLRRRLQEEQERSAKLAGEVEQLQGSRLKNEEAYSSDTDTSPHWCGISVSQIPTASSESGTTVKSLIKSFDSALQGKMPFILPASLFPSDLAVCPVRIFPKNSYAVSIYRCITQKLARTLKKNDKHLLILQKKCLLPGGTNTNPQETGSETALKLFFFPFPPIKIVWVFIWFSDKLTGSNDEMKPTSLMRKSPSLESVIKTPAALSGRTSSLSYPKANSKLSSQEMCFTAILKLENGGCMCSDLCCISLSSWQNIDVTNFSSSWSDGLAFCALLHTYLPAHIPYQELLSQDKSRNLTLAFQAAESVGIKPSLDINEMMHTDRPDWQSVMQYVAQIYKYFET</sequence>
<dbReference type="EMBL" id="AHAT01005693">
    <property type="status" value="NOT_ANNOTATED_CDS"/>
    <property type="molecule type" value="Genomic_DNA"/>
</dbReference>
<keyword evidence="10" id="KW-0963">Cytoplasm</keyword>
<keyword evidence="10" id="KW-0206">Cytoskeleton</keyword>
<dbReference type="PANTHER" id="PTHR23167">
    <property type="entry name" value="CALPONIN HOMOLOGY DOMAIN-CONTAINING PROTEIN DDB_G0272472-RELATED"/>
    <property type="match status" value="1"/>
</dbReference>
<evidence type="ECO:0000313" key="19">
    <source>
        <dbReference type="Proteomes" id="UP000018468"/>
    </source>
</evidence>
<proteinExistence type="inferred from homology"/>
<feature type="compositionally biased region" description="Low complexity" evidence="16">
    <location>
        <begin position="55"/>
        <end position="65"/>
    </location>
</feature>
<feature type="compositionally biased region" description="Low complexity" evidence="16">
    <location>
        <begin position="216"/>
        <end position="238"/>
    </location>
</feature>
<organism evidence="18 19">
    <name type="scientific">Lepisosteus oculatus</name>
    <name type="common">Spotted gar</name>
    <dbReference type="NCBI Taxonomy" id="7918"/>
    <lineage>
        <taxon>Eukaryota</taxon>
        <taxon>Metazoa</taxon>
        <taxon>Chordata</taxon>
        <taxon>Craniata</taxon>
        <taxon>Vertebrata</taxon>
        <taxon>Euteleostomi</taxon>
        <taxon>Actinopterygii</taxon>
        <taxon>Neopterygii</taxon>
        <taxon>Holostei</taxon>
        <taxon>Semionotiformes</taxon>
        <taxon>Lepisosteidae</taxon>
        <taxon>Lepisosteus</taxon>
    </lineage>
</organism>
<protein>
    <recommendedName>
        <fullName evidence="5">Cytospin-A</fullName>
    </recommendedName>
    <alternativeName>
        <fullName evidence="14">SPECC1-like protein</fullName>
    </alternativeName>
    <alternativeName>
        <fullName evidence="13">Sperm antigen with calponin homology and coiled-coil domains 1-like</fullName>
    </alternativeName>
</protein>
<dbReference type="EMBL" id="AHAT01005690">
    <property type="status" value="NOT_ANNOTATED_CDS"/>
    <property type="molecule type" value="Genomic_DNA"/>
</dbReference>
<dbReference type="SUPFAM" id="SSF47576">
    <property type="entry name" value="Calponin-homology domain, CH-domain"/>
    <property type="match status" value="1"/>
</dbReference>
<dbReference type="AlphaFoldDB" id="W5M762"/>
<evidence type="ECO:0000256" key="4">
    <source>
        <dbReference type="ARBA" id="ARBA00011235"/>
    </source>
</evidence>
<evidence type="ECO:0000256" key="16">
    <source>
        <dbReference type="SAM" id="MobiDB-lite"/>
    </source>
</evidence>
<keyword evidence="7" id="KW-0303">Gap junction</keyword>
<comment type="subunit">
    <text evidence="4">May interact with both microtubules and actin cytoskeleton.</text>
</comment>
<comment type="function">
    <text evidence="12">Involved in cytokinesis and spindle organization. May play a role in actin cytoskeleton organization and microtubule stabilization and hence required for proper cell adhesion and migration.</text>
</comment>
<feature type="coiled-coil region" evidence="15">
    <location>
        <begin position="483"/>
        <end position="679"/>
    </location>
</feature>
<dbReference type="Ensembl" id="ENSLOCT00000004228.1">
    <property type="protein sequence ID" value="ENSLOCP00000004220.1"/>
    <property type="gene ID" value="ENSLOCG00000003564.1"/>
</dbReference>
<dbReference type="GO" id="GO:0051301">
    <property type="term" value="P:cell division"/>
    <property type="evidence" value="ECO:0007669"/>
    <property type="project" value="UniProtKB-KW"/>
</dbReference>
<evidence type="ECO:0000256" key="1">
    <source>
        <dbReference type="ARBA" id="ARBA00004186"/>
    </source>
</evidence>
<evidence type="ECO:0000256" key="10">
    <source>
        <dbReference type="ARBA" id="ARBA00023212"/>
    </source>
</evidence>
<dbReference type="EMBL" id="AHAT01005695">
    <property type="status" value="NOT_ANNOTATED_CDS"/>
    <property type="molecule type" value="Genomic_DNA"/>
</dbReference>
<dbReference type="EMBL" id="AHAT01005696">
    <property type="status" value="NOT_ANNOTATED_CDS"/>
    <property type="molecule type" value="Genomic_DNA"/>
</dbReference>
<keyword evidence="8" id="KW-0965">Cell junction</keyword>
<dbReference type="eggNOG" id="KOG4678">
    <property type="taxonomic scope" value="Eukaryota"/>
</dbReference>
<dbReference type="GO" id="GO:0030036">
    <property type="term" value="P:actin cytoskeleton organization"/>
    <property type="evidence" value="ECO:0000318"/>
    <property type="project" value="GO_Central"/>
</dbReference>
<keyword evidence="9 15" id="KW-0175">Coiled coil</keyword>
<dbReference type="InterPro" id="IPR050540">
    <property type="entry name" value="F-actin_Monoox_Mical"/>
</dbReference>
<comment type="subcellular location">
    <subcellularLocation>
        <location evidence="2">Cell junction</location>
        <location evidence="2">Gap junction</location>
    </subcellularLocation>
    <subcellularLocation>
        <location evidence="1">Cytoplasm</location>
        <location evidence="1">Cytoskeleton</location>
        <location evidence="1">Spindle</location>
    </subcellularLocation>
</comment>
<dbReference type="OMA" id="NGPCHAV"/>
<dbReference type="Gene3D" id="1.10.418.10">
    <property type="entry name" value="Calponin-like domain"/>
    <property type="match status" value="1"/>
</dbReference>
<dbReference type="Pfam" id="PF00307">
    <property type="entry name" value="CH"/>
    <property type="match status" value="1"/>
</dbReference>
<dbReference type="PROSITE" id="PS50021">
    <property type="entry name" value="CH"/>
    <property type="match status" value="1"/>
</dbReference>
<dbReference type="EMBL" id="AHAT01005694">
    <property type="status" value="NOT_ANNOTATED_CDS"/>
    <property type="molecule type" value="Genomic_DNA"/>
</dbReference>